<evidence type="ECO:0000256" key="6">
    <source>
        <dbReference type="SAM" id="Phobius"/>
    </source>
</evidence>
<accession>A0A9D1JZC9</accession>
<evidence type="ECO:0000256" key="1">
    <source>
        <dbReference type="ARBA" id="ARBA00004236"/>
    </source>
</evidence>
<reference evidence="7" key="1">
    <citation type="submission" date="2020-10" db="EMBL/GenBank/DDBJ databases">
        <authorList>
            <person name="Gilroy R."/>
        </authorList>
    </citation>
    <scope>NUCLEOTIDE SEQUENCE</scope>
    <source>
        <strain evidence="7">CHK152-2871</strain>
    </source>
</reference>
<dbReference type="AlphaFoldDB" id="A0A9D1JZC9"/>
<evidence type="ECO:0000256" key="4">
    <source>
        <dbReference type="ARBA" id="ARBA00022989"/>
    </source>
</evidence>
<keyword evidence="2" id="KW-1003">Cell membrane</keyword>
<reference evidence="7" key="2">
    <citation type="journal article" date="2021" name="PeerJ">
        <title>Extensive microbial diversity within the chicken gut microbiome revealed by metagenomics and culture.</title>
        <authorList>
            <person name="Gilroy R."/>
            <person name="Ravi A."/>
            <person name="Getino M."/>
            <person name="Pursley I."/>
            <person name="Horton D.L."/>
            <person name="Alikhan N.F."/>
            <person name="Baker D."/>
            <person name="Gharbi K."/>
            <person name="Hall N."/>
            <person name="Watson M."/>
            <person name="Adriaenssens E.M."/>
            <person name="Foster-Nyarko E."/>
            <person name="Jarju S."/>
            <person name="Secka A."/>
            <person name="Antonio M."/>
            <person name="Oren A."/>
            <person name="Chaudhuri R.R."/>
            <person name="La Ragione R."/>
            <person name="Hildebrand F."/>
            <person name="Pallen M.J."/>
        </authorList>
    </citation>
    <scope>NUCLEOTIDE SEQUENCE</scope>
    <source>
        <strain evidence="7">CHK152-2871</strain>
    </source>
</reference>
<keyword evidence="3 6" id="KW-0812">Transmembrane</keyword>
<dbReference type="GO" id="GO:0044781">
    <property type="term" value="P:bacterial-type flagellum organization"/>
    <property type="evidence" value="ECO:0007669"/>
    <property type="project" value="InterPro"/>
</dbReference>
<evidence type="ECO:0000256" key="2">
    <source>
        <dbReference type="ARBA" id="ARBA00022475"/>
    </source>
</evidence>
<organism evidence="7 8">
    <name type="scientific">Candidatus Galligastranaerophilus intestinavium</name>
    <dbReference type="NCBI Taxonomy" id="2840836"/>
    <lineage>
        <taxon>Bacteria</taxon>
        <taxon>Candidatus Galligastranaerophilus</taxon>
    </lineage>
</organism>
<evidence type="ECO:0000256" key="5">
    <source>
        <dbReference type="ARBA" id="ARBA00023136"/>
    </source>
</evidence>
<keyword evidence="5 6" id="KW-0472">Membrane</keyword>
<sequence>MTTHIVAFVFYTLAMLGVMFIAFSVYKNVVLGQNSHSTKLKIEDMLRLNQRKSLYVINYQGERFLIAGDSDSTTLISKLNTQEKQNNSQQNVVQIQKEQQSPAQESFETLEDKLIELKKLHGSKNVMRTILKEINSNKERY</sequence>
<comment type="subcellular location">
    <subcellularLocation>
        <location evidence="1">Cell membrane</location>
    </subcellularLocation>
</comment>
<evidence type="ECO:0000313" key="7">
    <source>
        <dbReference type="EMBL" id="HIS74858.1"/>
    </source>
</evidence>
<protein>
    <submittedName>
        <fullName evidence="7">Flagellar biosynthetic protein FliO</fullName>
    </submittedName>
</protein>
<comment type="caution">
    <text evidence="7">The sequence shown here is derived from an EMBL/GenBank/DDBJ whole genome shotgun (WGS) entry which is preliminary data.</text>
</comment>
<evidence type="ECO:0000256" key="3">
    <source>
        <dbReference type="ARBA" id="ARBA00022692"/>
    </source>
</evidence>
<keyword evidence="7" id="KW-0282">Flagellum</keyword>
<dbReference type="EMBL" id="DVJQ01000065">
    <property type="protein sequence ID" value="HIS74858.1"/>
    <property type="molecule type" value="Genomic_DNA"/>
</dbReference>
<keyword evidence="7" id="KW-0969">Cilium</keyword>
<keyword evidence="4 6" id="KW-1133">Transmembrane helix</keyword>
<dbReference type="InterPro" id="IPR022781">
    <property type="entry name" value="Flagellar_biosynth_FliO"/>
</dbReference>
<dbReference type="GO" id="GO:0016020">
    <property type="term" value="C:membrane"/>
    <property type="evidence" value="ECO:0007669"/>
    <property type="project" value="InterPro"/>
</dbReference>
<feature type="transmembrane region" description="Helical" evidence="6">
    <location>
        <begin position="6"/>
        <end position="26"/>
    </location>
</feature>
<gene>
    <name evidence="7" type="ORF">IAA86_07545</name>
</gene>
<evidence type="ECO:0000313" key="8">
    <source>
        <dbReference type="Proteomes" id="UP000886865"/>
    </source>
</evidence>
<name>A0A9D1JZC9_9BACT</name>
<keyword evidence="7" id="KW-0966">Cell projection</keyword>
<proteinExistence type="predicted"/>
<dbReference type="Proteomes" id="UP000886865">
    <property type="component" value="Unassembled WGS sequence"/>
</dbReference>
<dbReference type="Pfam" id="PF04347">
    <property type="entry name" value="FliO"/>
    <property type="match status" value="1"/>
</dbReference>